<evidence type="ECO:0000256" key="13">
    <source>
        <dbReference type="RuleBase" id="RU003785"/>
    </source>
</evidence>
<dbReference type="AlphaFoldDB" id="A0A9D1IIY7"/>
<evidence type="ECO:0000313" key="14">
    <source>
        <dbReference type="EMBL" id="HIU38147.1"/>
    </source>
</evidence>
<keyword evidence="7 10" id="KW-0067">ATP-binding</keyword>
<reference evidence="14" key="2">
    <citation type="journal article" date="2021" name="PeerJ">
        <title>Extensive microbial diversity within the chicken gut microbiome revealed by metagenomics and culture.</title>
        <authorList>
            <person name="Gilroy R."/>
            <person name="Ravi A."/>
            <person name="Getino M."/>
            <person name="Pursley I."/>
            <person name="Horton D.L."/>
            <person name="Alikhan N.F."/>
            <person name="Baker D."/>
            <person name="Gharbi K."/>
            <person name="Hall N."/>
            <person name="Watson M."/>
            <person name="Adriaenssens E.M."/>
            <person name="Foster-Nyarko E."/>
            <person name="Jarju S."/>
            <person name="Secka A."/>
            <person name="Antonio M."/>
            <person name="Oren A."/>
            <person name="Chaudhuri R.R."/>
            <person name="La Ragione R."/>
            <person name="Hildebrand F."/>
            <person name="Pallen M.J."/>
        </authorList>
    </citation>
    <scope>NUCLEOTIDE SEQUENCE</scope>
    <source>
        <strain evidence="14">17073</strain>
    </source>
</reference>
<proteinExistence type="inferred from homology"/>
<evidence type="ECO:0000256" key="4">
    <source>
        <dbReference type="ARBA" id="ARBA00022679"/>
    </source>
</evidence>
<protein>
    <recommendedName>
        <fullName evidence="10">tRNA dimethylallyltransferase</fullName>
        <ecNumber evidence="10">2.5.1.75</ecNumber>
    </recommendedName>
    <alternativeName>
        <fullName evidence="10">Dimethylallyl diphosphate:tRNA dimethylallyltransferase</fullName>
        <shortName evidence="10">DMAPP:tRNA dimethylallyltransferase</shortName>
        <shortName evidence="10">DMATase</shortName>
    </alternativeName>
    <alternativeName>
        <fullName evidence="10">Isopentenyl-diphosphate:tRNA isopentenyltransferase</fullName>
        <shortName evidence="10">IPP transferase</shortName>
        <shortName evidence="10">IPPT</shortName>
        <shortName evidence="10">IPTase</shortName>
    </alternativeName>
</protein>
<comment type="cofactor">
    <cofactor evidence="1 10">
        <name>Mg(2+)</name>
        <dbReference type="ChEBI" id="CHEBI:18420"/>
    </cofactor>
</comment>
<comment type="caution">
    <text evidence="10">Lacks conserved residue(s) required for the propagation of feature annotation.</text>
</comment>
<dbReference type="GO" id="GO:0052381">
    <property type="term" value="F:tRNA dimethylallyltransferase activity"/>
    <property type="evidence" value="ECO:0007669"/>
    <property type="project" value="UniProtKB-UniRule"/>
</dbReference>
<dbReference type="EC" id="2.5.1.75" evidence="10"/>
<evidence type="ECO:0000256" key="9">
    <source>
        <dbReference type="ARBA" id="ARBA00049563"/>
    </source>
</evidence>
<organism evidence="14 15">
    <name type="scientific">Candidatus Limisoma intestinavium</name>
    <dbReference type="NCBI Taxonomy" id="2840856"/>
    <lineage>
        <taxon>Bacteria</taxon>
        <taxon>Pseudomonadati</taxon>
        <taxon>Bacteroidota</taxon>
        <taxon>Bacteroidia</taxon>
        <taxon>Bacteroidales</taxon>
        <taxon>Candidatus Limisoma</taxon>
    </lineage>
</organism>
<keyword evidence="6 10" id="KW-0547">Nucleotide-binding</keyword>
<accession>A0A9D1IIY7</accession>
<comment type="catalytic activity">
    <reaction evidence="9 10 11">
        <text>adenosine(37) in tRNA + dimethylallyl diphosphate = N(6)-dimethylallyladenosine(37) in tRNA + diphosphate</text>
        <dbReference type="Rhea" id="RHEA:26482"/>
        <dbReference type="Rhea" id="RHEA-COMP:10162"/>
        <dbReference type="Rhea" id="RHEA-COMP:10375"/>
        <dbReference type="ChEBI" id="CHEBI:33019"/>
        <dbReference type="ChEBI" id="CHEBI:57623"/>
        <dbReference type="ChEBI" id="CHEBI:74411"/>
        <dbReference type="ChEBI" id="CHEBI:74415"/>
        <dbReference type="EC" id="2.5.1.75"/>
    </reaction>
</comment>
<keyword evidence="5 10" id="KW-0819">tRNA processing</keyword>
<feature type="site" description="Interaction with substrate tRNA" evidence="10">
    <location>
        <position position="124"/>
    </location>
</feature>
<sequence>MDGKRLIVVLGPTASGKTHKAVALAQRIGGEIISADSRQVYKGMDIGTGKDLCEYQSVAYHLIDICPAGYKYNLYEYLRDYEAACRSIREKGRYPILCGGTGLYIESVLNGLRLPEVPEDKILRAELARYSLEELTEMLAQMKTLHNTTDVDTKKRAIRAIEIQKYYEQHPDLAMETVPSRKEDALIVGIDIDRDARRARISKRLDERLQGGMVEEVEQLLASGVSADDLTYYGLEYKYVTAYATGAMPYAEMKSLLEIAIHQFAKRQMTWFRGMERRGFKIHWLPYDMADEQFVAEVCRLLER</sequence>
<comment type="function">
    <text evidence="2 10 12">Catalyzes the transfer of a dimethylallyl group onto the adenine at position 37 in tRNAs that read codons beginning with uridine, leading to the formation of N6-(dimethylallyl)adenosine (i(6)A).</text>
</comment>
<dbReference type="Pfam" id="PF01715">
    <property type="entry name" value="IPPT"/>
    <property type="match status" value="1"/>
</dbReference>
<evidence type="ECO:0000256" key="11">
    <source>
        <dbReference type="RuleBase" id="RU003783"/>
    </source>
</evidence>
<dbReference type="GO" id="GO:0005524">
    <property type="term" value="F:ATP binding"/>
    <property type="evidence" value="ECO:0007669"/>
    <property type="project" value="UniProtKB-UniRule"/>
</dbReference>
<name>A0A9D1IIY7_9BACT</name>
<dbReference type="EMBL" id="DVMS01000016">
    <property type="protein sequence ID" value="HIU38147.1"/>
    <property type="molecule type" value="Genomic_DNA"/>
</dbReference>
<dbReference type="PANTHER" id="PTHR11088">
    <property type="entry name" value="TRNA DIMETHYLALLYLTRANSFERASE"/>
    <property type="match status" value="1"/>
</dbReference>
<evidence type="ECO:0000313" key="15">
    <source>
        <dbReference type="Proteomes" id="UP000824076"/>
    </source>
</evidence>
<dbReference type="InterPro" id="IPR018022">
    <property type="entry name" value="IPT"/>
</dbReference>
<evidence type="ECO:0000256" key="3">
    <source>
        <dbReference type="ARBA" id="ARBA00005842"/>
    </source>
</evidence>
<dbReference type="PANTHER" id="PTHR11088:SF60">
    <property type="entry name" value="TRNA DIMETHYLALLYLTRANSFERASE"/>
    <property type="match status" value="1"/>
</dbReference>
<evidence type="ECO:0000256" key="7">
    <source>
        <dbReference type="ARBA" id="ARBA00022840"/>
    </source>
</evidence>
<evidence type="ECO:0000256" key="12">
    <source>
        <dbReference type="RuleBase" id="RU003784"/>
    </source>
</evidence>
<evidence type="ECO:0000256" key="8">
    <source>
        <dbReference type="ARBA" id="ARBA00022842"/>
    </source>
</evidence>
<evidence type="ECO:0000256" key="6">
    <source>
        <dbReference type="ARBA" id="ARBA00022741"/>
    </source>
</evidence>
<keyword evidence="8 10" id="KW-0460">Magnesium</keyword>
<comment type="similarity">
    <text evidence="3 10 13">Belongs to the IPP transferase family.</text>
</comment>
<dbReference type="SUPFAM" id="SSF52540">
    <property type="entry name" value="P-loop containing nucleoside triphosphate hydrolases"/>
    <property type="match status" value="1"/>
</dbReference>
<dbReference type="HAMAP" id="MF_00185">
    <property type="entry name" value="IPP_trans"/>
    <property type="match status" value="1"/>
</dbReference>
<feature type="site" description="Interaction with substrate tRNA" evidence="10">
    <location>
        <position position="101"/>
    </location>
</feature>
<dbReference type="InterPro" id="IPR039657">
    <property type="entry name" value="Dimethylallyltransferase"/>
</dbReference>
<dbReference type="Gene3D" id="3.40.50.300">
    <property type="entry name" value="P-loop containing nucleotide triphosphate hydrolases"/>
    <property type="match status" value="2"/>
</dbReference>
<dbReference type="NCBIfam" id="TIGR00174">
    <property type="entry name" value="miaA"/>
    <property type="match status" value="1"/>
</dbReference>
<feature type="region of interest" description="Interaction with substrate tRNA" evidence="10">
    <location>
        <begin position="36"/>
        <end position="39"/>
    </location>
</feature>
<evidence type="ECO:0000256" key="2">
    <source>
        <dbReference type="ARBA" id="ARBA00003213"/>
    </source>
</evidence>
<evidence type="ECO:0000256" key="1">
    <source>
        <dbReference type="ARBA" id="ARBA00001946"/>
    </source>
</evidence>
<comment type="subunit">
    <text evidence="10">Monomer.</text>
</comment>
<gene>
    <name evidence="10 14" type="primary">miaA</name>
    <name evidence="14" type="ORF">IAD18_00585</name>
</gene>
<dbReference type="Proteomes" id="UP000824076">
    <property type="component" value="Unassembled WGS sequence"/>
</dbReference>
<dbReference type="GO" id="GO:0006400">
    <property type="term" value="P:tRNA modification"/>
    <property type="evidence" value="ECO:0007669"/>
    <property type="project" value="TreeGrafter"/>
</dbReference>
<keyword evidence="4 10" id="KW-0808">Transferase</keyword>
<comment type="caution">
    <text evidence="14">The sequence shown here is derived from an EMBL/GenBank/DDBJ whole genome shotgun (WGS) entry which is preliminary data.</text>
</comment>
<feature type="binding site" evidence="10">
    <location>
        <begin position="13"/>
        <end position="18"/>
    </location>
    <ligand>
        <name>substrate</name>
    </ligand>
</feature>
<reference evidence="14" key="1">
    <citation type="submission" date="2020-10" db="EMBL/GenBank/DDBJ databases">
        <authorList>
            <person name="Gilroy R."/>
        </authorList>
    </citation>
    <scope>NUCLEOTIDE SEQUENCE</scope>
    <source>
        <strain evidence="14">17073</strain>
    </source>
</reference>
<evidence type="ECO:0000256" key="5">
    <source>
        <dbReference type="ARBA" id="ARBA00022694"/>
    </source>
</evidence>
<evidence type="ECO:0000256" key="10">
    <source>
        <dbReference type="HAMAP-Rule" id="MF_00185"/>
    </source>
</evidence>
<dbReference type="InterPro" id="IPR027417">
    <property type="entry name" value="P-loop_NTPase"/>
</dbReference>
<feature type="binding site" evidence="10">
    <location>
        <begin position="11"/>
        <end position="18"/>
    </location>
    <ligand>
        <name>ATP</name>
        <dbReference type="ChEBI" id="CHEBI:30616"/>
    </ligand>
</feature>